<organism evidence="1 2">
    <name type="scientific">Porites evermanni</name>
    <dbReference type="NCBI Taxonomy" id="104178"/>
    <lineage>
        <taxon>Eukaryota</taxon>
        <taxon>Metazoa</taxon>
        <taxon>Cnidaria</taxon>
        <taxon>Anthozoa</taxon>
        <taxon>Hexacorallia</taxon>
        <taxon>Scleractinia</taxon>
        <taxon>Fungiina</taxon>
        <taxon>Poritidae</taxon>
        <taxon>Porites</taxon>
    </lineage>
</organism>
<protein>
    <submittedName>
        <fullName evidence="1">Uncharacterized protein</fullName>
    </submittedName>
</protein>
<feature type="non-terminal residue" evidence="1">
    <location>
        <position position="161"/>
    </location>
</feature>
<feature type="non-terminal residue" evidence="1">
    <location>
        <position position="1"/>
    </location>
</feature>
<proteinExistence type="predicted"/>
<dbReference type="PANTHER" id="PTHR47018">
    <property type="entry name" value="CXC DOMAIN-CONTAINING PROTEIN-RELATED"/>
    <property type="match status" value="1"/>
</dbReference>
<keyword evidence="2" id="KW-1185">Reference proteome</keyword>
<dbReference type="EMBL" id="CALNXI010000807">
    <property type="protein sequence ID" value="CAH3140804.1"/>
    <property type="molecule type" value="Genomic_DNA"/>
</dbReference>
<evidence type="ECO:0000313" key="1">
    <source>
        <dbReference type="EMBL" id="CAH3140804.1"/>
    </source>
</evidence>
<reference evidence="1 2" key="1">
    <citation type="submission" date="2022-05" db="EMBL/GenBank/DDBJ databases">
        <authorList>
            <consortium name="Genoscope - CEA"/>
            <person name="William W."/>
        </authorList>
    </citation>
    <scope>NUCLEOTIDE SEQUENCE [LARGE SCALE GENOMIC DNA]</scope>
</reference>
<name>A0ABN8PFZ0_9CNID</name>
<dbReference type="PANTHER" id="PTHR47018:SF3">
    <property type="entry name" value="MYCBP-ASSOCIATED PROTEIN"/>
    <property type="match status" value="1"/>
</dbReference>
<gene>
    <name evidence="1" type="ORF">PEVE_00041912</name>
</gene>
<evidence type="ECO:0000313" key="2">
    <source>
        <dbReference type="Proteomes" id="UP001159427"/>
    </source>
</evidence>
<comment type="caution">
    <text evidence="1">The sequence shown here is derived from an EMBL/GenBank/DDBJ whole genome shotgun (WGS) entry which is preliminary data.</text>
</comment>
<dbReference type="Proteomes" id="UP001159427">
    <property type="component" value="Unassembled WGS sequence"/>
</dbReference>
<sequence>NTICKEGRYSELGTKHKDLVTAMETDDLQERLLRFDEVMESQCPLFKFAQDYMKFVMCILMFIRTSREGDCDAITNRYNENVQKLKDVLKASDPFATEERHLVNIVTKAVMPDDIKEGVLTRDKIGQELFDTFAQERIVEAKFKCLEPHEKGKSEVMEVCL</sequence>
<accession>A0ABN8PFZ0</accession>